<reference evidence="2" key="1">
    <citation type="submission" date="2014-11" db="EMBL/GenBank/DDBJ databases">
        <authorList>
            <person name="Amaro Gonzalez C."/>
        </authorList>
    </citation>
    <scope>NUCLEOTIDE SEQUENCE</scope>
</reference>
<dbReference type="AlphaFoldDB" id="A0A0E9XXS3"/>
<evidence type="ECO:0000256" key="1">
    <source>
        <dbReference type="SAM" id="MobiDB-lite"/>
    </source>
</evidence>
<name>A0A0E9XXS3_ANGAN</name>
<protein>
    <submittedName>
        <fullName evidence="2">Uncharacterized protein</fullName>
    </submittedName>
</protein>
<sequence>MRGLFNMACTDIYDIMWLKRINNPCKNEKHLIKKNKLLVKSNYGQNKNQHTQGDPWTEVQNY</sequence>
<accession>A0A0E9XXS3</accession>
<organism evidence="2">
    <name type="scientific">Anguilla anguilla</name>
    <name type="common">European freshwater eel</name>
    <name type="synonym">Muraena anguilla</name>
    <dbReference type="NCBI Taxonomy" id="7936"/>
    <lineage>
        <taxon>Eukaryota</taxon>
        <taxon>Metazoa</taxon>
        <taxon>Chordata</taxon>
        <taxon>Craniata</taxon>
        <taxon>Vertebrata</taxon>
        <taxon>Euteleostomi</taxon>
        <taxon>Actinopterygii</taxon>
        <taxon>Neopterygii</taxon>
        <taxon>Teleostei</taxon>
        <taxon>Anguilliformes</taxon>
        <taxon>Anguillidae</taxon>
        <taxon>Anguilla</taxon>
    </lineage>
</organism>
<proteinExistence type="predicted"/>
<dbReference type="EMBL" id="GBXM01001922">
    <property type="protein sequence ID" value="JAI06656.1"/>
    <property type="molecule type" value="Transcribed_RNA"/>
</dbReference>
<feature type="region of interest" description="Disordered" evidence="1">
    <location>
        <begin position="43"/>
        <end position="62"/>
    </location>
</feature>
<reference evidence="2" key="2">
    <citation type="journal article" date="2015" name="Fish Shellfish Immunol.">
        <title>Early steps in the European eel (Anguilla anguilla)-Vibrio vulnificus interaction in the gills: Role of the RtxA13 toxin.</title>
        <authorList>
            <person name="Callol A."/>
            <person name="Pajuelo D."/>
            <person name="Ebbesson L."/>
            <person name="Teles M."/>
            <person name="MacKenzie S."/>
            <person name="Amaro C."/>
        </authorList>
    </citation>
    <scope>NUCLEOTIDE SEQUENCE</scope>
</reference>
<evidence type="ECO:0000313" key="2">
    <source>
        <dbReference type="EMBL" id="JAI06656.1"/>
    </source>
</evidence>